<dbReference type="EMBL" id="JBBXMP010000064">
    <property type="protein sequence ID" value="KAL0064328.1"/>
    <property type="molecule type" value="Genomic_DNA"/>
</dbReference>
<protein>
    <recommendedName>
        <fullName evidence="8">Heme haloperoxidase family profile domain-containing protein</fullName>
    </recommendedName>
</protein>
<sequence>MAQSDMDFSSYPYMAPGPSDLRSPCPGLNAMANHGFLPRDGRNISIPMILNAADKAFNFERDILVVAGKLGLLTSPDSEDTMSLEDLKLHGVIEQDASFSREDVAIGDSLHFNETIFSTLANSNPGSDVYNTTSAGQVARIRLDDSLARNPNVTNTVLQAQGRAGTSALYLVTMGGVTGVAPKEFVQILFREERLPIEEGWKKSAVPISGATIGELTAAVFKASDWEPTGDQCATIVVPGLNG</sequence>
<keyword evidence="4" id="KW-0479">Metal-binding</keyword>
<reference evidence="9 10" key="1">
    <citation type="submission" date="2024-05" db="EMBL/GenBank/DDBJ databases">
        <title>A draft genome resource for the thread blight pathogen Marasmius tenuissimus strain MS-2.</title>
        <authorList>
            <person name="Yulfo-Soto G.E."/>
            <person name="Baruah I.K."/>
            <person name="Amoako-Attah I."/>
            <person name="Bukari Y."/>
            <person name="Meinhardt L.W."/>
            <person name="Bailey B.A."/>
            <person name="Cohen S.P."/>
        </authorList>
    </citation>
    <scope>NUCLEOTIDE SEQUENCE [LARGE SCALE GENOMIC DNA]</scope>
    <source>
        <strain evidence="9 10">MS-2</strain>
    </source>
</reference>
<evidence type="ECO:0000256" key="2">
    <source>
        <dbReference type="ARBA" id="ARBA00022559"/>
    </source>
</evidence>
<evidence type="ECO:0000313" key="10">
    <source>
        <dbReference type="Proteomes" id="UP001437256"/>
    </source>
</evidence>
<dbReference type="SUPFAM" id="SSF47571">
    <property type="entry name" value="Cloroperoxidase"/>
    <property type="match status" value="1"/>
</dbReference>
<evidence type="ECO:0000256" key="7">
    <source>
        <dbReference type="ARBA" id="ARBA00025795"/>
    </source>
</evidence>
<proteinExistence type="inferred from homology"/>
<dbReference type="InterPro" id="IPR036851">
    <property type="entry name" value="Chloroperoxidase-like_sf"/>
</dbReference>
<organism evidence="9 10">
    <name type="scientific">Marasmius tenuissimus</name>
    <dbReference type="NCBI Taxonomy" id="585030"/>
    <lineage>
        <taxon>Eukaryota</taxon>
        <taxon>Fungi</taxon>
        <taxon>Dikarya</taxon>
        <taxon>Basidiomycota</taxon>
        <taxon>Agaricomycotina</taxon>
        <taxon>Agaricomycetes</taxon>
        <taxon>Agaricomycetidae</taxon>
        <taxon>Agaricales</taxon>
        <taxon>Marasmiineae</taxon>
        <taxon>Marasmiaceae</taxon>
        <taxon>Marasmius</taxon>
    </lineage>
</organism>
<evidence type="ECO:0000256" key="6">
    <source>
        <dbReference type="ARBA" id="ARBA00023004"/>
    </source>
</evidence>
<comment type="cofactor">
    <cofactor evidence="1">
        <name>heme b</name>
        <dbReference type="ChEBI" id="CHEBI:60344"/>
    </cofactor>
</comment>
<feature type="domain" description="Heme haloperoxidase family profile" evidence="8">
    <location>
        <begin position="9"/>
        <end position="218"/>
    </location>
</feature>
<comment type="similarity">
    <text evidence="7">Belongs to the chloroperoxidase family.</text>
</comment>
<evidence type="ECO:0000259" key="8">
    <source>
        <dbReference type="PROSITE" id="PS51405"/>
    </source>
</evidence>
<dbReference type="Pfam" id="PF01328">
    <property type="entry name" value="Peroxidase_2"/>
    <property type="match status" value="1"/>
</dbReference>
<evidence type="ECO:0000256" key="5">
    <source>
        <dbReference type="ARBA" id="ARBA00023002"/>
    </source>
</evidence>
<gene>
    <name evidence="9" type="ORF">AAF712_008774</name>
</gene>
<evidence type="ECO:0000313" key="9">
    <source>
        <dbReference type="EMBL" id="KAL0064328.1"/>
    </source>
</evidence>
<dbReference type="InterPro" id="IPR000028">
    <property type="entry name" value="Chloroperoxidase"/>
</dbReference>
<evidence type="ECO:0000256" key="4">
    <source>
        <dbReference type="ARBA" id="ARBA00022723"/>
    </source>
</evidence>
<keyword evidence="2" id="KW-0575">Peroxidase</keyword>
<evidence type="ECO:0000256" key="1">
    <source>
        <dbReference type="ARBA" id="ARBA00001970"/>
    </source>
</evidence>
<dbReference type="PANTHER" id="PTHR33577:SF9">
    <property type="entry name" value="PEROXIDASE STCC"/>
    <property type="match status" value="1"/>
</dbReference>
<accession>A0ABR2ZSE2</accession>
<evidence type="ECO:0000256" key="3">
    <source>
        <dbReference type="ARBA" id="ARBA00022617"/>
    </source>
</evidence>
<dbReference type="Proteomes" id="UP001437256">
    <property type="component" value="Unassembled WGS sequence"/>
</dbReference>
<comment type="caution">
    <text evidence="9">The sequence shown here is derived from an EMBL/GenBank/DDBJ whole genome shotgun (WGS) entry which is preliminary data.</text>
</comment>
<dbReference type="Gene3D" id="1.10.489.10">
    <property type="entry name" value="Chloroperoxidase-like"/>
    <property type="match status" value="1"/>
</dbReference>
<keyword evidence="5" id="KW-0560">Oxidoreductase</keyword>
<keyword evidence="3" id="KW-0349">Heme</keyword>
<name>A0ABR2ZSE2_9AGAR</name>
<keyword evidence="10" id="KW-1185">Reference proteome</keyword>
<keyword evidence="6" id="KW-0408">Iron</keyword>
<dbReference type="PROSITE" id="PS51405">
    <property type="entry name" value="HEME_HALOPEROXIDASE"/>
    <property type="match status" value="1"/>
</dbReference>
<dbReference type="PANTHER" id="PTHR33577">
    <property type="entry name" value="STERIGMATOCYSTIN BIOSYNTHESIS PEROXIDASE STCC-RELATED"/>
    <property type="match status" value="1"/>
</dbReference>